<dbReference type="FunCoup" id="G3QXY6">
    <property type="interactions" value="7"/>
</dbReference>
<feature type="transmembrane region" description="Helical" evidence="13">
    <location>
        <begin position="78"/>
        <end position="101"/>
    </location>
</feature>
<dbReference type="OMA" id="FHWMAQV"/>
<reference evidence="14" key="4">
    <citation type="submission" date="2025-09" db="UniProtKB">
        <authorList>
            <consortium name="Ensembl"/>
        </authorList>
    </citation>
    <scope>IDENTIFICATION</scope>
</reference>
<evidence type="ECO:0000313" key="15">
    <source>
        <dbReference type="Proteomes" id="UP000001519"/>
    </source>
</evidence>
<dbReference type="GO" id="GO:0005886">
    <property type="term" value="C:plasma membrane"/>
    <property type="evidence" value="ECO:0000318"/>
    <property type="project" value="GO_Central"/>
</dbReference>
<evidence type="ECO:0000256" key="6">
    <source>
        <dbReference type="ARBA" id="ARBA00022871"/>
    </source>
</evidence>
<feature type="transmembrane region" description="Helical" evidence="13">
    <location>
        <begin position="204"/>
        <end position="227"/>
    </location>
</feature>
<keyword evidence="15" id="KW-1185">Reference proteome</keyword>
<keyword evidence="3" id="KW-0597">Phosphoprotein</keyword>
<dbReference type="EMBL" id="CABD030103555">
    <property type="status" value="NOT_ANNOTATED_CDS"/>
    <property type="molecule type" value="Genomic_DNA"/>
</dbReference>
<reference evidence="14" key="3">
    <citation type="submission" date="2025-08" db="UniProtKB">
        <authorList>
            <consortium name="Ensembl"/>
        </authorList>
    </citation>
    <scope>IDENTIFICATION</scope>
</reference>
<comment type="function">
    <text evidence="9">Component of the outer dense fibers (ODF) of spermatozoa which could be involved in sperm tail structure, sperm movement and general organization of cellular cytoskeleton.</text>
</comment>
<keyword evidence="4 13" id="KW-0812">Transmembrane</keyword>
<dbReference type="GO" id="GO:0030154">
    <property type="term" value="P:cell differentiation"/>
    <property type="evidence" value="ECO:0007669"/>
    <property type="project" value="UniProtKB-KW"/>
</dbReference>
<dbReference type="InParanoid" id="G3QXY6"/>
<evidence type="ECO:0000256" key="4">
    <source>
        <dbReference type="ARBA" id="ARBA00022692"/>
    </source>
</evidence>
<dbReference type="AlphaFoldDB" id="G3QXY6"/>
<protein>
    <recommendedName>
        <fullName evidence="10">Outer dense fiber protein 4</fullName>
    </recommendedName>
    <alternativeName>
        <fullName evidence="11">Outer dense fiber of sperm tails protein 4</fullName>
    </alternativeName>
</protein>
<keyword evidence="8 13" id="KW-0472">Membrane</keyword>
<reference evidence="14 15" key="2">
    <citation type="journal article" date="2012" name="Nature">
        <title>Insights into hominid evolution from the gorilla genome sequence.</title>
        <authorList>
            <person name="Scally A."/>
            <person name="Dutheil J.Y."/>
            <person name="Hillier L.W."/>
            <person name="Jordan G.E."/>
            <person name="Goodhead I."/>
            <person name="Herrero J."/>
            <person name="Hobolth A."/>
            <person name="Lappalainen T."/>
            <person name="Mailund T."/>
            <person name="Marques-Bonet T."/>
            <person name="McCarthy S."/>
            <person name="Montgomery S.H."/>
            <person name="Schwalie P.C."/>
            <person name="Tang Y.A."/>
            <person name="Ward M.C."/>
            <person name="Xue Y."/>
            <person name="Yngvadottir B."/>
            <person name="Alkan C."/>
            <person name="Andersen L.N."/>
            <person name="Ayub Q."/>
            <person name="Ball E.V."/>
            <person name="Beal K."/>
            <person name="Bradley B.J."/>
            <person name="Chen Y."/>
            <person name="Clee C.M."/>
            <person name="Fitzgerald S."/>
            <person name="Graves T.A."/>
            <person name="Gu Y."/>
            <person name="Heath P."/>
            <person name="Heger A."/>
            <person name="Karakoc E."/>
            <person name="Kolb-Kokocinski A."/>
            <person name="Laird G.K."/>
            <person name="Lunter G."/>
            <person name="Meader S."/>
            <person name="Mort M."/>
            <person name="Mullikin J.C."/>
            <person name="Munch K."/>
            <person name="O'Connor T.D."/>
            <person name="Phillips A.D."/>
            <person name="Prado-Martinez J."/>
            <person name="Rogers A.S."/>
            <person name="Sajjadian S."/>
            <person name="Schmidt D."/>
            <person name="Shaw K."/>
            <person name="Simpson J.T."/>
            <person name="Stenson P.D."/>
            <person name="Turner D.J."/>
            <person name="Vigilant L."/>
            <person name="Vilella A.J."/>
            <person name="Whitener W."/>
            <person name="Zhu B."/>
            <person name="Cooper D.N."/>
            <person name="de Jong P."/>
            <person name="Dermitzakis E.T."/>
            <person name="Eichler E.E."/>
            <person name="Flicek P."/>
            <person name="Goldman N."/>
            <person name="Mundy N.I."/>
            <person name="Ning Z."/>
            <person name="Odom D.T."/>
            <person name="Ponting C.P."/>
            <person name="Quail M.A."/>
            <person name="Ryder O.A."/>
            <person name="Searle S.M."/>
            <person name="Warren W.C."/>
            <person name="Wilson R.K."/>
            <person name="Schierup M.H."/>
            <person name="Rogers J."/>
            <person name="Tyler-Smith C."/>
            <person name="Durbin R."/>
        </authorList>
    </citation>
    <scope>NUCLEOTIDE SEQUENCE [LARGE SCALE GENOMIC DNA]</scope>
</reference>
<feature type="transmembrane region" description="Helical" evidence="13">
    <location>
        <begin position="165"/>
        <end position="184"/>
    </location>
</feature>
<dbReference type="GeneTree" id="ENSGT00940000163675"/>
<evidence type="ECO:0000256" key="11">
    <source>
        <dbReference type="ARBA" id="ARBA00079416"/>
    </source>
</evidence>
<feature type="region of interest" description="Disordered" evidence="12">
    <location>
        <begin position="1"/>
        <end position="42"/>
    </location>
</feature>
<keyword evidence="2" id="KW-0217">Developmental protein</keyword>
<evidence type="ECO:0000256" key="7">
    <source>
        <dbReference type="ARBA" id="ARBA00022989"/>
    </source>
</evidence>
<organism evidence="14 15">
    <name type="scientific">Gorilla gorilla gorilla</name>
    <name type="common">Western lowland gorilla</name>
    <dbReference type="NCBI Taxonomy" id="9595"/>
    <lineage>
        <taxon>Eukaryota</taxon>
        <taxon>Metazoa</taxon>
        <taxon>Chordata</taxon>
        <taxon>Craniata</taxon>
        <taxon>Vertebrata</taxon>
        <taxon>Euteleostomi</taxon>
        <taxon>Mammalia</taxon>
        <taxon>Eutheria</taxon>
        <taxon>Euarchontoglires</taxon>
        <taxon>Primates</taxon>
        <taxon>Haplorrhini</taxon>
        <taxon>Catarrhini</taxon>
        <taxon>Hominidae</taxon>
        <taxon>Gorilla</taxon>
    </lineage>
</organism>
<name>G3QXY6_GORGO</name>
<feature type="compositionally biased region" description="Basic and acidic residues" evidence="12">
    <location>
        <begin position="11"/>
        <end position="30"/>
    </location>
</feature>
<dbReference type="FunFam" id="1.20.140.150:FF:000074">
    <property type="entry name" value="Outer dense fiber of sperm tails 4"/>
    <property type="match status" value="1"/>
</dbReference>
<evidence type="ECO:0000256" key="13">
    <source>
        <dbReference type="SAM" id="Phobius"/>
    </source>
</evidence>
<evidence type="ECO:0000256" key="9">
    <source>
        <dbReference type="ARBA" id="ARBA00054558"/>
    </source>
</evidence>
<gene>
    <name evidence="14" type="primary">ODF4</name>
</gene>
<accession>G3QXY6</accession>
<comment type="subcellular location">
    <subcellularLocation>
        <location evidence="1">Membrane</location>
        <topology evidence="1">Multi-pass membrane protein</topology>
    </subcellularLocation>
</comment>
<evidence type="ECO:0000256" key="2">
    <source>
        <dbReference type="ARBA" id="ARBA00022473"/>
    </source>
</evidence>
<keyword evidence="7 13" id="KW-1133">Transmembrane helix</keyword>
<evidence type="ECO:0000313" key="14">
    <source>
        <dbReference type="Ensembl" id="ENSGGOP00000007705.3"/>
    </source>
</evidence>
<reference evidence="15" key="1">
    <citation type="submission" date="2011-05" db="EMBL/GenBank/DDBJ databases">
        <title>Insights into the evolution of the great apes provided by the gorilla genome.</title>
        <authorList>
            <person name="Scally A."/>
        </authorList>
    </citation>
    <scope>NUCLEOTIDE SEQUENCE [LARGE SCALE GENOMIC DNA]</scope>
</reference>
<evidence type="ECO:0000256" key="3">
    <source>
        <dbReference type="ARBA" id="ARBA00022553"/>
    </source>
</evidence>
<evidence type="ECO:0000256" key="10">
    <source>
        <dbReference type="ARBA" id="ARBA00073557"/>
    </source>
</evidence>
<dbReference type="Bgee" id="ENSGGOG00000007881">
    <property type="expression patterns" value="Expressed in testis and 1 other cell type or tissue"/>
</dbReference>
<dbReference type="KEGG" id="ggo:101152872"/>
<proteinExistence type="predicted"/>
<evidence type="ECO:0000256" key="1">
    <source>
        <dbReference type="ARBA" id="ARBA00004141"/>
    </source>
</evidence>
<dbReference type="GeneID" id="101152872"/>
<evidence type="ECO:0000256" key="12">
    <source>
        <dbReference type="SAM" id="MobiDB-lite"/>
    </source>
</evidence>
<dbReference type="eggNOG" id="ENOG502SXVG">
    <property type="taxonomic scope" value="Eukaryota"/>
</dbReference>
<feature type="transmembrane region" description="Helical" evidence="13">
    <location>
        <begin position="239"/>
        <end position="262"/>
    </location>
</feature>
<evidence type="ECO:0000256" key="8">
    <source>
        <dbReference type="ARBA" id="ARBA00023136"/>
    </source>
</evidence>
<keyword evidence="5" id="KW-0221">Differentiation</keyword>
<dbReference type="CTD" id="146852"/>
<dbReference type="STRING" id="9593.ENSGGOP00000007705"/>
<dbReference type="GO" id="GO:0007283">
    <property type="term" value="P:spermatogenesis"/>
    <property type="evidence" value="ECO:0007669"/>
    <property type="project" value="UniProtKB-KW"/>
</dbReference>
<dbReference type="HOGENOM" id="CLU_062754_1_0_1"/>
<sequence>MDAEYSGNEFPRSEGERDQHQRPGKERKSGEAGWGTGELGQDGRLLSSTLSLSSNRSLGQRRNSPLPFQWRITHSFRWMAQVLASELSLVAFILLLVMAFSKKWLDLSRSRFYQRWPVDVSNRIHTSAHVMSMGLLHFCKSRSCSDLENGKGGFKLWTNQPMFKVANLSFNLTLGLGLVLTIWLHLPYLPAVQKLPFVGLVRTILSFCEVTFIFSTLMLLPINIWIFELERNVSIPIGWSYFIGWLVLILYFTCAILCYFNHKSFWSLILSHPSGAVSCSSSFGSVEESPRAQTITDSPITQEGVLDPEQKDRHV</sequence>
<dbReference type="Proteomes" id="UP000001519">
    <property type="component" value="Chromosome 17"/>
</dbReference>
<evidence type="ECO:0000256" key="5">
    <source>
        <dbReference type="ARBA" id="ARBA00022782"/>
    </source>
</evidence>
<dbReference type="Ensembl" id="ENSGGOT00000007912.3">
    <property type="protein sequence ID" value="ENSGGOP00000007705.3"/>
    <property type="gene ID" value="ENSGGOG00000007881.3"/>
</dbReference>
<keyword evidence="6" id="KW-0744">Spermatogenesis</keyword>